<dbReference type="SUPFAM" id="SSF161098">
    <property type="entry name" value="MetI-like"/>
    <property type="match status" value="1"/>
</dbReference>
<evidence type="ECO:0000256" key="7">
    <source>
        <dbReference type="RuleBase" id="RU363032"/>
    </source>
</evidence>
<dbReference type="PANTHER" id="PTHR30465">
    <property type="entry name" value="INNER MEMBRANE ABC TRANSPORTER"/>
    <property type="match status" value="1"/>
</dbReference>
<dbReference type="GO" id="GO:0005886">
    <property type="term" value="C:plasma membrane"/>
    <property type="evidence" value="ECO:0007669"/>
    <property type="project" value="UniProtKB-SubCell"/>
</dbReference>
<evidence type="ECO:0000256" key="5">
    <source>
        <dbReference type="ARBA" id="ARBA00022989"/>
    </source>
</evidence>
<dbReference type="EMBL" id="JSAM01000091">
    <property type="protein sequence ID" value="KIA77069.1"/>
    <property type="molecule type" value="Genomic_DNA"/>
</dbReference>
<evidence type="ECO:0000313" key="9">
    <source>
        <dbReference type="EMBL" id="KIA77069.1"/>
    </source>
</evidence>
<dbReference type="OMA" id="TRFARYM"/>
<evidence type="ECO:0000256" key="6">
    <source>
        <dbReference type="ARBA" id="ARBA00023136"/>
    </source>
</evidence>
<dbReference type="PANTHER" id="PTHR30465:SF0">
    <property type="entry name" value="OLIGOPEPTIDE TRANSPORT SYSTEM PERMEASE PROTEIN APPB"/>
    <property type="match status" value="1"/>
</dbReference>
<dbReference type="InterPro" id="IPR035906">
    <property type="entry name" value="MetI-like_sf"/>
</dbReference>
<proteinExistence type="inferred from homology"/>
<dbReference type="Pfam" id="PF00528">
    <property type="entry name" value="BPD_transp_1"/>
    <property type="match status" value="1"/>
</dbReference>
<organism evidence="9 10">
    <name type="scientific">Parachlamydia acanthamoebae</name>
    <dbReference type="NCBI Taxonomy" id="83552"/>
    <lineage>
        <taxon>Bacteria</taxon>
        <taxon>Pseudomonadati</taxon>
        <taxon>Chlamydiota</taxon>
        <taxon>Chlamydiia</taxon>
        <taxon>Parachlamydiales</taxon>
        <taxon>Parachlamydiaceae</taxon>
        <taxon>Parachlamydia</taxon>
    </lineage>
</organism>
<dbReference type="RefSeq" id="WP_013925460.1">
    <property type="nucleotide sequence ID" value="NZ_BAWW01000028.1"/>
</dbReference>
<evidence type="ECO:0000256" key="4">
    <source>
        <dbReference type="ARBA" id="ARBA00022692"/>
    </source>
</evidence>
<comment type="similarity">
    <text evidence="7">Belongs to the binding-protein-dependent transport system permease family.</text>
</comment>
<dbReference type="Gene3D" id="1.10.3720.10">
    <property type="entry name" value="MetI-like"/>
    <property type="match status" value="1"/>
</dbReference>
<feature type="transmembrane region" description="Helical" evidence="7">
    <location>
        <begin position="362"/>
        <end position="380"/>
    </location>
</feature>
<dbReference type="CDD" id="cd06261">
    <property type="entry name" value="TM_PBP2"/>
    <property type="match status" value="1"/>
</dbReference>
<dbReference type="Proteomes" id="UP000031307">
    <property type="component" value="Unassembled WGS sequence"/>
</dbReference>
<feature type="transmembrane region" description="Helical" evidence="7">
    <location>
        <begin position="422"/>
        <end position="446"/>
    </location>
</feature>
<feature type="domain" description="ABC transmembrane type-1" evidence="8">
    <location>
        <begin position="265"/>
        <end position="489"/>
    </location>
</feature>
<evidence type="ECO:0000256" key="1">
    <source>
        <dbReference type="ARBA" id="ARBA00004651"/>
    </source>
</evidence>
<evidence type="ECO:0000313" key="10">
    <source>
        <dbReference type="Proteomes" id="UP000031307"/>
    </source>
</evidence>
<keyword evidence="5 7" id="KW-1133">Transmembrane helix</keyword>
<comment type="caution">
    <text evidence="9">The sequence shown here is derived from an EMBL/GenBank/DDBJ whole genome shotgun (WGS) entry which is preliminary data.</text>
</comment>
<feature type="transmembrane region" description="Helical" evidence="7">
    <location>
        <begin position="304"/>
        <end position="322"/>
    </location>
</feature>
<sequence length="499" mass="56951">MLTYILRRLLLLPLTLFCIILVNFVIINLAPGDPYTQTELSPQGMAIRKDDRAIAFGADDRYLQFREFYGLTLPILFNNWSNISLEKVQKDLWMLVHRKEAPEAPEMAVKDYDDLRIKFGDQSRFIMPKLLTILLNPQTPRNILEMASRFFIRGGTQQGFVGSHLTEQQKIFNRKIGSDNFFLRSLVITSLDPSERVQDKIAALKKWYDAESVNYQFEPTQAQKWAIFFFDTRFYRYFSRVLTLDFGTLRNDQTKSVIDEVTRRFKYSLTLAILPMIVTFCLCQIFGFLMAYKQNQWQDLSINFVFLILYAIPIFVVAPFLIEKVGLNHYFPFTSTPIPISGFTSPDYIYNQKNSFQRIVDVFSHIALPLMAIIYGTLAASSRLSRTAVLEVLRQDYVRTAKAKGSPTSTILVRDVGRNASITIVTALAGSLGAILGGSLIVETLFDINGYGKFFYDGVINRDYNVIMFSTLAGSLLTLIGYLAADIAYTLLDPRVTLD</sequence>
<dbReference type="PATRIC" id="fig|83552.4.peg.1771"/>
<evidence type="ECO:0000259" key="8">
    <source>
        <dbReference type="PROSITE" id="PS50928"/>
    </source>
</evidence>
<evidence type="ECO:0000256" key="2">
    <source>
        <dbReference type="ARBA" id="ARBA00022448"/>
    </source>
</evidence>
<protein>
    <submittedName>
        <fullName evidence="9">Dipeptide transport system permease protein DppB</fullName>
    </submittedName>
</protein>
<dbReference type="PROSITE" id="PS50928">
    <property type="entry name" value="ABC_TM1"/>
    <property type="match status" value="1"/>
</dbReference>
<keyword evidence="6 7" id="KW-0472">Membrane</keyword>
<keyword evidence="3" id="KW-1003">Cell membrane</keyword>
<keyword evidence="2 7" id="KW-0813">Transport</keyword>
<evidence type="ECO:0000256" key="3">
    <source>
        <dbReference type="ARBA" id="ARBA00022475"/>
    </source>
</evidence>
<feature type="transmembrane region" description="Helical" evidence="7">
    <location>
        <begin position="267"/>
        <end position="292"/>
    </location>
</feature>
<keyword evidence="4 7" id="KW-0812">Transmembrane</keyword>
<dbReference type="InterPro" id="IPR000515">
    <property type="entry name" value="MetI-like"/>
</dbReference>
<gene>
    <name evidence="9" type="primary">dppB</name>
    <name evidence="9" type="ORF">DB43_GV00190</name>
</gene>
<name>A0A0C1EKP2_9BACT</name>
<accession>A0A0C1EKP2</accession>
<reference evidence="9 10" key="1">
    <citation type="journal article" date="2014" name="Mol. Biol. Evol.">
        <title>Massive expansion of Ubiquitination-related gene families within the Chlamydiae.</title>
        <authorList>
            <person name="Domman D."/>
            <person name="Collingro A."/>
            <person name="Lagkouvardos I."/>
            <person name="Gehre L."/>
            <person name="Weinmaier T."/>
            <person name="Rattei T."/>
            <person name="Subtil A."/>
            <person name="Horn M."/>
        </authorList>
    </citation>
    <scope>NUCLEOTIDE SEQUENCE [LARGE SCALE GENOMIC DNA]</scope>
    <source>
        <strain evidence="9 10">OEW1</strain>
    </source>
</reference>
<dbReference type="GO" id="GO:0055085">
    <property type="term" value="P:transmembrane transport"/>
    <property type="evidence" value="ECO:0007669"/>
    <property type="project" value="InterPro"/>
</dbReference>
<dbReference type="AlphaFoldDB" id="A0A0C1EKP2"/>
<comment type="subcellular location">
    <subcellularLocation>
        <location evidence="1 7">Cell membrane</location>
        <topology evidence="1 7">Multi-pass membrane protein</topology>
    </subcellularLocation>
</comment>
<feature type="transmembrane region" description="Helical" evidence="7">
    <location>
        <begin position="466"/>
        <end position="485"/>
    </location>
</feature>